<feature type="domain" description="Enoyl reductase (ER)" evidence="1">
    <location>
        <begin position="10"/>
        <end position="343"/>
    </location>
</feature>
<dbReference type="Gene3D" id="3.90.180.10">
    <property type="entry name" value="Medium-chain alcohol dehydrogenases, catalytic domain"/>
    <property type="match status" value="1"/>
</dbReference>
<dbReference type="CDD" id="cd08249">
    <property type="entry name" value="enoyl_reductase_like"/>
    <property type="match status" value="1"/>
</dbReference>
<dbReference type="PANTHER" id="PTHR45348">
    <property type="entry name" value="HYPOTHETICAL OXIDOREDUCTASE (EUROFUNG)"/>
    <property type="match status" value="1"/>
</dbReference>
<dbReference type="PANTHER" id="PTHR45348:SF2">
    <property type="entry name" value="ZINC-TYPE ALCOHOL DEHYDROGENASE-LIKE PROTEIN C2E1P3.01"/>
    <property type="match status" value="1"/>
</dbReference>
<gene>
    <name evidence="2" type="ORF">VKT23_013713</name>
</gene>
<dbReference type="InterPro" id="IPR011032">
    <property type="entry name" value="GroES-like_sf"/>
</dbReference>
<dbReference type="Proteomes" id="UP001498398">
    <property type="component" value="Unassembled WGS sequence"/>
</dbReference>
<keyword evidence="3" id="KW-1185">Reference proteome</keyword>
<evidence type="ECO:0000313" key="3">
    <source>
        <dbReference type="Proteomes" id="UP001498398"/>
    </source>
</evidence>
<sequence length="349" mass="37560">MSQKALVLQAKFGSFTVTTVPKPTSALKGELLVKVQASALNPVDWKIQEYGWFVPDDEYPAIMGIDIAGDVEDVGEGVTGFEKGDRVFFSGSFFSKEYAGHQQFSRISAEIAAKIPTDLSYSQAATIPLGFLTAAVGLYANEPLGLGLNPTLASDVKEFSGKTALVIGGSTSVGQYAIQLLRYLGVPNIIAYASAHQFSYLRTLGATTFVDRREVSFLDLPAAIKKVSSTAVELVYDAFSSCESQCAGYSVLSNGGKMVIVLPDEIEGKVEGDGKKIVHALGSAQPDTHREFGKRVFETFPKLIEEGTIVPNRVEDLQNGLEGILDGLKRLRNNEVSGVKLVAHPQETK</sequence>
<evidence type="ECO:0000313" key="2">
    <source>
        <dbReference type="EMBL" id="KAK7448451.1"/>
    </source>
</evidence>
<dbReference type="InterPro" id="IPR020843">
    <property type="entry name" value="ER"/>
</dbReference>
<organism evidence="2 3">
    <name type="scientific">Marasmiellus scandens</name>
    <dbReference type="NCBI Taxonomy" id="2682957"/>
    <lineage>
        <taxon>Eukaryota</taxon>
        <taxon>Fungi</taxon>
        <taxon>Dikarya</taxon>
        <taxon>Basidiomycota</taxon>
        <taxon>Agaricomycotina</taxon>
        <taxon>Agaricomycetes</taxon>
        <taxon>Agaricomycetidae</taxon>
        <taxon>Agaricales</taxon>
        <taxon>Marasmiineae</taxon>
        <taxon>Omphalotaceae</taxon>
        <taxon>Marasmiellus</taxon>
    </lineage>
</organism>
<dbReference type="SUPFAM" id="SSF51735">
    <property type="entry name" value="NAD(P)-binding Rossmann-fold domains"/>
    <property type="match status" value="1"/>
</dbReference>
<protein>
    <recommendedName>
        <fullName evidence="1">Enoyl reductase (ER) domain-containing protein</fullName>
    </recommendedName>
</protein>
<dbReference type="EMBL" id="JBANRG010000038">
    <property type="protein sequence ID" value="KAK7448451.1"/>
    <property type="molecule type" value="Genomic_DNA"/>
</dbReference>
<dbReference type="InterPro" id="IPR013149">
    <property type="entry name" value="ADH-like_C"/>
</dbReference>
<dbReference type="InterPro" id="IPR047122">
    <property type="entry name" value="Trans-enoyl_RdTase-like"/>
</dbReference>
<dbReference type="SUPFAM" id="SSF50129">
    <property type="entry name" value="GroES-like"/>
    <property type="match status" value="1"/>
</dbReference>
<proteinExistence type="predicted"/>
<dbReference type="InterPro" id="IPR013154">
    <property type="entry name" value="ADH-like_N"/>
</dbReference>
<dbReference type="Gene3D" id="3.40.50.720">
    <property type="entry name" value="NAD(P)-binding Rossmann-like Domain"/>
    <property type="match status" value="1"/>
</dbReference>
<evidence type="ECO:0000259" key="1">
    <source>
        <dbReference type="SMART" id="SM00829"/>
    </source>
</evidence>
<name>A0ABR1J538_9AGAR</name>
<dbReference type="Pfam" id="PF08240">
    <property type="entry name" value="ADH_N"/>
    <property type="match status" value="1"/>
</dbReference>
<accession>A0ABR1J538</accession>
<dbReference type="Pfam" id="PF00107">
    <property type="entry name" value="ADH_zinc_N"/>
    <property type="match status" value="1"/>
</dbReference>
<dbReference type="SMART" id="SM00829">
    <property type="entry name" value="PKS_ER"/>
    <property type="match status" value="1"/>
</dbReference>
<reference evidence="2 3" key="1">
    <citation type="submission" date="2024-01" db="EMBL/GenBank/DDBJ databases">
        <title>A draft genome for the cacao thread blight pathogen Marasmiellus scandens.</title>
        <authorList>
            <person name="Baruah I.K."/>
            <person name="Leung J."/>
            <person name="Bukari Y."/>
            <person name="Amoako-Attah I."/>
            <person name="Meinhardt L.W."/>
            <person name="Bailey B.A."/>
            <person name="Cohen S.P."/>
        </authorList>
    </citation>
    <scope>NUCLEOTIDE SEQUENCE [LARGE SCALE GENOMIC DNA]</scope>
    <source>
        <strain evidence="2 3">GH-19</strain>
    </source>
</reference>
<dbReference type="InterPro" id="IPR036291">
    <property type="entry name" value="NAD(P)-bd_dom_sf"/>
</dbReference>
<comment type="caution">
    <text evidence="2">The sequence shown here is derived from an EMBL/GenBank/DDBJ whole genome shotgun (WGS) entry which is preliminary data.</text>
</comment>